<protein>
    <submittedName>
        <fullName evidence="3">SDR family oxidoreductase</fullName>
    </submittedName>
</protein>
<organism evidence="3 4">
    <name type="scientific">Lentzea tibetensis</name>
    <dbReference type="NCBI Taxonomy" id="2591470"/>
    <lineage>
        <taxon>Bacteria</taxon>
        <taxon>Bacillati</taxon>
        <taxon>Actinomycetota</taxon>
        <taxon>Actinomycetes</taxon>
        <taxon>Pseudonocardiales</taxon>
        <taxon>Pseudonocardiaceae</taxon>
        <taxon>Lentzea</taxon>
    </lineage>
</organism>
<dbReference type="Gene3D" id="3.40.50.720">
    <property type="entry name" value="NAD(P)-binding Rossmann-like Domain"/>
    <property type="match status" value="1"/>
</dbReference>
<keyword evidence="4" id="KW-1185">Reference proteome</keyword>
<name>A0A563EZV9_9PSEU</name>
<dbReference type="RefSeq" id="WP_146349678.1">
    <property type="nucleotide sequence ID" value="NZ_VOBR01000003.1"/>
</dbReference>
<dbReference type="Proteomes" id="UP000316639">
    <property type="component" value="Unassembled WGS sequence"/>
</dbReference>
<accession>A0A563EZV9</accession>
<gene>
    <name evidence="3" type="ORF">FKR81_04670</name>
</gene>
<dbReference type="PRINTS" id="PR00080">
    <property type="entry name" value="SDRFAMILY"/>
</dbReference>
<dbReference type="PANTHER" id="PTHR43639:SF1">
    <property type="entry name" value="SHORT-CHAIN DEHYDROGENASE_REDUCTASE FAMILY PROTEIN"/>
    <property type="match status" value="1"/>
</dbReference>
<dbReference type="SUPFAM" id="SSF51735">
    <property type="entry name" value="NAD(P)-binding Rossmann-fold domains"/>
    <property type="match status" value="1"/>
</dbReference>
<dbReference type="AlphaFoldDB" id="A0A563EZV9"/>
<dbReference type="Pfam" id="PF13561">
    <property type="entry name" value="adh_short_C2"/>
    <property type="match status" value="1"/>
</dbReference>
<reference evidence="3 4" key="1">
    <citation type="submission" date="2019-07" db="EMBL/GenBank/DDBJ databases">
        <title>Lentzea xizangensis sp. nov., isolated from Qinghai-Tibetan Plateau Soils.</title>
        <authorList>
            <person name="Huang J."/>
        </authorList>
    </citation>
    <scope>NUCLEOTIDE SEQUENCE [LARGE SCALE GENOMIC DNA]</scope>
    <source>
        <strain evidence="3 4">FXJ1.1311</strain>
    </source>
</reference>
<dbReference type="GO" id="GO:0016491">
    <property type="term" value="F:oxidoreductase activity"/>
    <property type="evidence" value="ECO:0007669"/>
    <property type="project" value="UniProtKB-KW"/>
</dbReference>
<dbReference type="InterPro" id="IPR002347">
    <property type="entry name" value="SDR_fam"/>
</dbReference>
<dbReference type="EMBL" id="VOBR01000003">
    <property type="protein sequence ID" value="TWP53267.1"/>
    <property type="molecule type" value="Genomic_DNA"/>
</dbReference>
<dbReference type="CDD" id="cd05233">
    <property type="entry name" value="SDR_c"/>
    <property type="match status" value="1"/>
</dbReference>
<dbReference type="PROSITE" id="PS00061">
    <property type="entry name" value="ADH_SHORT"/>
    <property type="match status" value="1"/>
</dbReference>
<dbReference type="FunFam" id="3.40.50.720:FF:000084">
    <property type="entry name" value="Short-chain dehydrogenase reductase"/>
    <property type="match status" value="1"/>
</dbReference>
<keyword evidence="2" id="KW-0560">Oxidoreductase</keyword>
<dbReference type="InterPro" id="IPR036291">
    <property type="entry name" value="NAD(P)-bd_dom_sf"/>
</dbReference>
<dbReference type="OrthoDB" id="154414at2"/>
<dbReference type="PANTHER" id="PTHR43639">
    <property type="entry name" value="OXIDOREDUCTASE, SHORT-CHAIN DEHYDROGENASE/REDUCTASE FAMILY (AFU_ORTHOLOGUE AFUA_5G02870)"/>
    <property type="match status" value="1"/>
</dbReference>
<dbReference type="PRINTS" id="PR00081">
    <property type="entry name" value="GDHRDH"/>
</dbReference>
<evidence type="ECO:0000313" key="4">
    <source>
        <dbReference type="Proteomes" id="UP000316639"/>
    </source>
</evidence>
<sequence length="235" mass="23931">MNILEGKAALVTGGSRGIGKSVASRLAELGADVAITHRSAEIEPTKALAIRADSADADEIVAAVDEAAAAFGRLDILVNNAAEFIVGPLEELGLAEFERTVAVNVRAPFLASRSAARHMTEGGRIISIGSNVAVHAPFPGFTLYSMSKTALVGMTKGLARDLGPRGITANIVNPGATDTDLNPASGPMAEAINGITALGRYAQPDEIADVVAFLAGPGSAYVTGASFNVDGGFTV</sequence>
<comment type="similarity">
    <text evidence="1">Belongs to the short-chain dehydrogenases/reductases (SDR) family.</text>
</comment>
<proteinExistence type="inferred from homology"/>
<evidence type="ECO:0000256" key="1">
    <source>
        <dbReference type="ARBA" id="ARBA00006484"/>
    </source>
</evidence>
<dbReference type="InterPro" id="IPR020904">
    <property type="entry name" value="Sc_DH/Rdtase_CS"/>
</dbReference>
<evidence type="ECO:0000256" key="2">
    <source>
        <dbReference type="ARBA" id="ARBA00023002"/>
    </source>
</evidence>
<comment type="caution">
    <text evidence="3">The sequence shown here is derived from an EMBL/GenBank/DDBJ whole genome shotgun (WGS) entry which is preliminary data.</text>
</comment>
<evidence type="ECO:0000313" key="3">
    <source>
        <dbReference type="EMBL" id="TWP53267.1"/>
    </source>
</evidence>